<dbReference type="eggNOG" id="COG1192">
    <property type="taxonomic scope" value="Bacteria"/>
</dbReference>
<feature type="domain" description="CobQ/CobB/MinD/ParA nucleotide binding" evidence="1">
    <location>
        <begin position="22"/>
        <end position="189"/>
    </location>
</feature>
<geneLocation type="plasmid" evidence="2 3">
    <name>pFSYMDG01</name>
</geneLocation>
<proteinExistence type="predicted"/>
<evidence type="ECO:0000313" key="3">
    <source>
        <dbReference type="Proteomes" id="UP000001549"/>
    </source>
</evidence>
<keyword evidence="3" id="KW-1185">Reference proteome</keyword>
<dbReference type="EMBL" id="CP002802">
    <property type="protein sequence ID" value="AEH11806.1"/>
    <property type="molecule type" value="Genomic_DNA"/>
</dbReference>
<dbReference type="AlphaFoldDB" id="F8B6S3"/>
<organism evidence="2 3">
    <name type="scientific">Candidatus Protofrankia datiscae</name>
    <dbReference type="NCBI Taxonomy" id="2716812"/>
    <lineage>
        <taxon>Bacteria</taxon>
        <taxon>Bacillati</taxon>
        <taxon>Actinomycetota</taxon>
        <taxon>Actinomycetes</taxon>
        <taxon>Frankiales</taxon>
        <taxon>Frankiaceae</taxon>
        <taxon>Protofrankia</taxon>
    </lineage>
</organism>
<dbReference type="CDD" id="cd02042">
    <property type="entry name" value="ParAB_family"/>
    <property type="match status" value="1"/>
</dbReference>
<dbReference type="InterPro" id="IPR050678">
    <property type="entry name" value="DNA_Partitioning_ATPase"/>
</dbReference>
<dbReference type="PIRSF" id="PIRSF009320">
    <property type="entry name" value="Nuc_binding_HP_1000"/>
    <property type="match status" value="1"/>
</dbReference>
<protein>
    <submittedName>
        <fullName evidence="2">Cobyrinic acid ac-diamide synthase</fullName>
    </submittedName>
</protein>
<sequence>MCDIRLWMFTTQGVARAMRILIFASQKGGVGKTTSALNITHLLAETLAARVLLLDTDPNGDSARWADRARAAGVQLRFDYTAETDPRLLGHVREVAEYDVIVVDTPGARESAALLAVVRHADAVILPSPPAALDLAGLARTVRDVVRPSGVPFRVLLTRVDPRSIPRAEQARTDLVEQGYGVFSTIIRSYAAHEDAALAGVPIGAYRGRYASEADLDYRRVTAEVIRDYVTGDIR</sequence>
<gene>
    <name evidence="2" type="ordered locus">FsymDg_4559</name>
</gene>
<evidence type="ECO:0000313" key="2">
    <source>
        <dbReference type="EMBL" id="AEH11806.1"/>
    </source>
</evidence>
<dbReference type="PANTHER" id="PTHR13696:SF96">
    <property type="entry name" value="COBQ_COBB_MIND_PARA NUCLEOTIDE BINDING DOMAIN-CONTAINING PROTEIN"/>
    <property type="match status" value="1"/>
</dbReference>
<evidence type="ECO:0000259" key="1">
    <source>
        <dbReference type="Pfam" id="PF01656"/>
    </source>
</evidence>
<accession>F8B6S3</accession>
<dbReference type="PANTHER" id="PTHR13696">
    <property type="entry name" value="P-LOOP CONTAINING NUCLEOSIDE TRIPHOSPHATE HYDROLASE"/>
    <property type="match status" value="1"/>
</dbReference>
<dbReference type="Pfam" id="PF01656">
    <property type="entry name" value="CbiA"/>
    <property type="match status" value="1"/>
</dbReference>
<dbReference type="SUPFAM" id="SSF52540">
    <property type="entry name" value="P-loop containing nucleoside triphosphate hydrolases"/>
    <property type="match status" value="1"/>
</dbReference>
<dbReference type="Gene3D" id="3.40.50.300">
    <property type="entry name" value="P-loop containing nucleotide triphosphate hydrolases"/>
    <property type="match status" value="1"/>
</dbReference>
<dbReference type="Proteomes" id="UP000001549">
    <property type="component" value="Plasmid pFSYMDG01"/>
</dbReference>
<dbReference type="InterPro" id="IPR027417">
    <property type="entry name" value="P-loop_NTPase"/>
</dbReference>
<dbReference type="KEGG" id="fsy:FsymDg_4559"/>
<dbReference type="HOGENOM" id="CLU_037612_5_6_11"/>
<reference evidence="2 3" key="1">
    <citation type="submission" date="2011-05" db="EMBL/GenBank/DDBJ databases">
        <title>Complete sequence of plasmid 1 of Frankia symbiont of Datisca glomerata.</title>
        <authorList>
            <consortium name="US DOE Joint Genome Institute"/>
            <person name="Lucas S."/>
            <person name="Han J."/>
            <person name="Lapidus A."/>
            <person name="Cheng J.-F."/>
            <person name="Goodwin L."/>
            <person name="Pitluck S."/>
            <person name="Peters L."/>
            <person name="Mikhailova N."/>
            <person name="Chertkov O."/>
            <person name="Teshima H."/>
            <person name="Han C."/>
            <person name="Tapia R."/>
            <person name="Land M."/>
            <person name="Hauser L."/>
            <person name="Kyrpides N."/>
            <person name="Ivanova N."/>
            <person name="Pagani I."/>
            <person name="Berry A."/>
            <person name="Pawlowski K."/>
            <person name="Persson T."/>
            <person name="Vanden Heuvel B."/>
            <person name="Benson D."/>
            <person name="Woyke T."/>
        </authorList>
    </citation>
    <scope>NUCLEOTIDE SEQUENCE [LARGE SCALE GENOMIC DNA]</scope>
    <source>
        <strain evidence="3">4085684</strain>
        <plasmid evidence="2 3">pFSYMDG01</plasmid>
    </source>
</reference>
<name>F8B6S3_9ACTN</name>
<keyword evidence="2" id="KW-0614">Plasmid</keyword>
<dbReference type="InterPro" id="IPR002586">
    <property type="entry name" value="CobQ/CobB/MinD/ParA_Nub-bd_dom"/>
</dbReference>